<gene>
    <name evidence="2" type="ORF">SAMN05444171_3884</name>
</gene>
<feature type="region of interest" description="Disordered" evidence="1">
    <location>
        <begin position="80"/>
        <end position="100"/>
    </location>
</feature>
<name>A0A1H4ZZ41_9BRAD</name>
<organism evidence="2 3">
    <name type="scientific">Bradyrhizobium lablabi</name>
    <dbReference type="NCBI Taxonomy" id="722472"/>
    <lineage>
        <taxon>Bacteria</taxon>
        <taxon>Pseudomonadati</taxon>
        <taxon>Pseudomonadota</taxon>
        <taxon>Alphaproteobacteria</taxon>
        <taxon>Hyphomicrobiales</taxon>
        <taxon>Nitrobacteraceae</taxon>
        <taxon>Bradyrhizobium</taxon>
    </lineage>
</organism>
<dbReference type="EMBL" id="FNTI01000001">
    <property type="protein sequence ID" value="SED35332.1"/>
    <property type="molecule type" value="Genomic_DNA"/>
</dbReference>
<evidence type="ECO:0000313" key="2">
    <source>
        <dbReference type="EMBL" id="SED35332.1"/>
    </source>
</evidence>
<protein>
    <submittedName>
        <fullName evidence="2">Uncharacterized protein</fullName>
    </submittedName>
</protein>
<dbReference type="OrthoDB" id="8253360at2"/>
<dbReference type="AlphaFoldDB" id="A0A1H4ZZ41"/>
<evidence type="ECO:0000313" key="3">
    <source>
        <dbReference type="Proteomes" id="UP000183208"/>
    </source>
</evidence>
<sequence length="157" mass="16582">MLRMVLLGMLIPLSVGVLAAMELRTPPRRGAAASQPGVETVAISDSLGALAKTDRLKVTYASTDTTAPPPQVDDHIATSQTATSNAPETLRPINRHPPVPKLTKVPAAALPKSRRRTANIGRAAIAERQKVGTDTMPCRLSEFGGLRKALDLAGCEI</sequence>
<accession>A0A1H4ZZ41</accession>
<dbReference type="RefSeq" id="WP_074822129.1">
    <property type="nucleotide sequence ID" value="NZ_FNTI01000001.1"/>
</dbReference>
<proteinExistence type="predicted"/>
<dbReference type="Proteomes" id="UP000183208">
    <property type="component" value="Unassembled WGS sequence"/>
</dbReference>
<reference evidence="2 3" key="1">
    <citation type="submission" date="2016-10" db="EMBL/GenBank/DDBJ databases">
        <authorList>
            <person name="de Groot N.N."/>
        </authorList>
    </citation>
    <scope>NUCLEOTIDE SEQUENCE [LARGE SCALE GENOMIC DNA]</scope>
    <source>
        <strain evidence="2 3">GAS522</strain>
    </source>
</reference>
<evidence type="ECO:0000256" key="1">
    <source>
        <dbReference type="SAM" id="MobiDB-lite"/>
    </source>
</evidence>